<dbReference type="AlphaFoldDB" id="A0A382W9T0"/>
<reference evidence="2" key="1">
    <citation type="submission" date="2018-05" db="EMBL/GenBank/DDBJ databases">
        <authorList>
            <person name="Lanie J.A."/>
            <person name="Ng W.-L."/>
            <person name="Kazmierczak K.M."/>
            <person name="Andrzejewski T.M."/>
            <person name="Davidsen T.M."/>
            <person name="Wayne K.J."/>
            <person name="Tettelin H."/>
            <person name="Glass J.I."/>
            <person name="Rusch D."/>
            <person name="Podicherti R."/>
            <person name="Tsui H.-C.T."/>
            <person name="Winkler M.E."/>
        </authorList>
    </citation>
    <scope>NUCLEOTIDE SEQUENCE</scope>
</reference>
<gene>
    <name evidence="2" type="ORF">METZ01_LOCUS408406</name>
</gene>
<protein>
    <submittedName>
        <fullName evidence="2">Uncharacterized protein</fullName>
    </submittedName>
</protein>
<proteinExistence type="predicted"/>
<sequence length="22" mass="2355">MYDSEAVVHQKGGVTDESTTSL</sequence>
<evidence type="ECO:0000256" key="1">
    <source>
        <dbReference type="SAM" id="MobiDB-lite"/>
    </source>
</evidence>
<feature type="region of interest" description="Disordered" evidence="1">
    <location>
        <begin position="1"/>
        <end position="22"/>
    </location>
</feature>
<name>A0A382W9T0_9ZZZZ</name>
<organism evidence="2">
    <name type="scientific">marine metagenome</name>
    <dbReference type="NCBI Taxonomy" id="408172"/>
    <lineage>
        <taxon>unclassified sequences</taxon>
        <taxon>metagenomes</taxon>
        <taxon>ecological metagenomes</taxon>
    </lineage>
</organism>
<evidence type="ECO:0000313" key="2">
    <source>
        <dbReference type="EMBL" id="SVD55552.1"/>
    </source>
</evidence>
<accession>A0A382W9T0</accession>
<dbReference type="EMBL" id="UINC01158163">
    <property type="protein sequence ID" value="SVD55552.1"/>
    <property type="molecule type" value="Genomic_DNA"/>
</dbReference>
<feature type="non-terminal residue" evidence="2">
    <location>
        <position position="22"/>
    </location>
</feature>